<dbReference type="Proteomes" id="UP001642464">
    <property type="component" value="Unassembled WGS sequence"/>
</dbReference>
<sequence>MEYDEAEQAYYRAADERLVAEAVPLGKLLEEVQCFEVAIDVDEEEEDRRLAKAFTAYIQKHKDEKSEGENIMPIARPDGDEAQSAQISRVRNKPKAADQDVIRFWNWDDGRRRGAEAMVELLATFGAAAKVWVL</sequence>
<proteinExistence type="predicted"/>
<protein>
    <submittedName>
        <fullName evidence="2">Uncharacterized protein</fullName>
    </submittedName>
</protein>
<name>A0ABP0P363_9DINO</name>
<feature type="region of interest" description="Disordered" evidence="1">
    <location>
        <begin position="64"/>
        <end position="97"/>
    </location>
</feature>
<reference evidence="2 3" key="1">
    <citation type="submission" date="2024-02" db="EMBL/GenBank/DDBJ databases">
        <authorList>
            <person name="Chen Y."/>
            <person name="Shah S."/>
            <person name="Dougan E. K."/>
            <person name="Thang M."/>
            <person name="Chan C."/>
        </authorList>
    </citation>
    <scope>NUCLEOTIDE SEQUENCE [LARGE SCALE GENOMIC DNA]</scope>
</reference>
<comment type="caution">
    <text evidence="2">The sequence shown here is derived from an EMBL/GenBank/DDBJ whole genome shotgun (WGS) entry which is preliminary data.</text>
</comment>
<gene>
    <name evidence="2" type="ORF">SCF082_LOCUS35050</name>
</gene>
<evidence type="ECO:0000313" key="3">
    <source>
        <dbReference type="Proteomes" id="UP001642464"/>
    </source>
</evidence>
<accession>A0ABP0P363</accession>
<organism evidence="2 3">
    <name type="scientific">Durusdinium trenchii</name>
    <dbReference type="NCBI Taxonomy" id="1381693"/>
    <lineage>
        <taxon>Eukaryota</taxon>
        <taxon>Sar</taxon>
        <taxon>Alveolata</taxon>
        <taxon>Dinophyceae</taxon>
        <taxon>Suessiales</taxon>
        <taxon>Symbiodiniaceae</taxon>
        <taxon>Durusdinium</taxon>
    </lineage>
</organism>
<evidence type="ECO:0000313" key="2">
    <source>
        <dbReference type="EMBL" id="CAK9070455.1"/>
    </source>
</evidence>
<dbReference type="EMBL" id="CAXAMM010032890">
    <property type="protein sequence ID" value="CAK9070455.1"/>
    <property type="molecule type" value="Genomic_DNA"/>
</dbReference>
<keyword evidence="3" id="KW-1185">Reference proteome</keyword>
<evidence type="ECO:0000256" key="1">
    <source>
        <dbReference type="SAM" id="MobiDB-lite"/>
    </source>
</evidence>